<dbReference type="InterPro" id="IPR004398">
    <property type="entry name" value="RNA_MeTrfase_RsmD"/>
</dbReference>
<sequence>MGRLRITGGIFKGRNIALPDTGEARFTSSKVREALFHILGDVRGARILDLFAGSGSFAIEALSRGASSAVCVEADRDAARILKGNLARLSLNSCCHVLVMDVVYAIPFLYKKASLYDIIFMDPPYERGYIGTTVSLLERYRVYRDDTPVVLEHSKRETLPIQDVGGWHTLRSRRYGDTVITVLNAGEPMAKGVL</sequence>
<reference evidence="3" key="1">
    <citation type="journal article" date="2020" name="Biotechnol. Biofuels">
        <title>New insights from the biogas microbiome by comprehensive genome-resolved metagenomics of nearly 1600 species originating from multiple anaerobic digesters.</title>
        <authorList>
            <person name="Campanaro S."/>
            <person name="Treu L."/>
            <person name="Rodriguez-R L.M."/>
            <person name="Kovalovszki A."/>
            <person name="Ziels R.M."/>
            <person name="Maus I."/>
            <person name="Zhu X."/>
            <person name="Kougias P.G."/>
            <person name="Basile A."/>
            <person name="Luo G."/>
            <person name="Schluter A."/>
            <person name="Konstantinidis K.T."/>
            <person name="Angelidaki I."/>
        </authorList>
    </citation>
    <scope>NUCLEOTIDE SEQUENCE</scope>
    <source>
        <strain evidence="3">AS06rmzACSIP_7</strain>
    </source>
</reference>
<dbReference type="PROSITE" id="PS00092">
    <property type="entry name" value="N6_MTASE"/>
    <property type="match status" value="1"/>
</dbReference>
<evidence type="ECO:0000256" key="2">
    <source>
        <dbReference type="ARBA" id="ARBA00022679"/>
    </source>
</evidence>
<name>A0A351TZE8_9BACT</name>
<accession>A0A351TZE8</accession>
<dbReference type="EMBL" id="JAAYEE010000101">
    <property type="protein sequence ID" value="NLW35049.1"/>
    <property type="molecule type" value="Genomic_DNA"/>
</dbReference>
<dbReference type="Proteomes" id="UP000777265">
    <property type="component" value="Unassembled WGS sequence"/>
</dbReference>
<proteinExistence type="predicted"/>
<dbReference type="Pfam" id="PF03602">
    <property type="entry name" value="Cons_hypoth95"/>
    <property type="match status" value="1"/>
</dbReference>
<dbReference type="STRING" id="909663.GCA_000512235_02109"/>
<keyword evidence="2 3" id="KW-0808">Transferase</keyword>
<dbReference type="GO" id="GO:0052913">
    <property type="term" value="F:16S rRNA (guanine(966)-N(2))-methyltransferase activity"/>
    <property type="evidence" value="ECO:0007669"/>
    <property type="project" value="UniProtKB-EC"/>
</dbReference>
<dbReference type="AlphaFoldDB" id="A0A351TZE8"/>
<dbReference type="GO" id="GO:0003676">
    <property type="term" value="F:nucleic acid binding"/>
    <property type="evidence" value="ECO:0007669"/>
    <property type="project" value="InterPro"/>
</dbReference>
<dbReference type="EC" id="2.1.1.171" evidence="3"/>
<evidence type="ECO:0000313" key="4">
    <source>
        <dbReference type="Proteomes" id="UP000777265"/>
    </source>
</evidence>
<keyword evidence="1 3" id="KW-0489">Methyltransferase</keyword>
<dbReference type="SUPFAM" id="SSF53335">
    <property type="entry name" value="S-adenosyl-L-methionine-dependent methyltransferases"/>
    <property type="match status" value="1"/>
</dbReference>
<dbReference type="CDD" id="cd02440">
    <property type="entry name" value="AdoMet_MTases"/>
    <property type="match status" value="1"/>
</dbReference>
<reference evidence="3" key="2">
    <citation type="submission" date="2020-01" db="EMBL/GenBank/DDBJ databases">
        <authorList>
            <person name="Campanaro S."/>
        </authorList>
    </citation>
    <scope>NUCLEOTIDE SEQUENCE</scope>
    <source>
        <strain evidence="3">AS06rmzACSIP_7</strain>
    </source>
</reference>
<gene>
    <name evidence="3" type="primary">rsmD</name>
    <name evidence="3" type="ORF">GXY80_06140</name>
</gene>
<dbReference type="PIRSF" id="PIRSF004553">
    <property type="entry name" value="CHP00095"/>
    <property type="match status" value="1"/>
</dbReference>
<dbReference type="InterPro" id="IPR029063">
    <property type="entry name" value="SAM-dependent_MTases_sf"/>
</dbReference>
<protein>
    <submittedName>
        <fullName evidence="3">16S rRNA (Guanine(966)-N(2))-methyltransferase RsmD</fullName>
        <ecNumber evidence="3">2.1.1.171</ecNumber>
    </submittedName>
</protein>
<organism evidence="3 4">
    <name type="scientific">Syntrophorhabdus aromaticivorans</name>
    <dbReference type="NCBI Taxonomy" id="328301"/>
    <lineage>
        <taxon>Bacteria</taxon>
        <taxon>Pseudomonadati</taxon>
        <taxon>Thermodesulfobacteriota</taxon>
        <taxon>Syntrophorhabdia</taxon>
        <taxon>Syntrophorhabdales</taxon>
        <taxon>Syntrophorhabdaceae</taxon>
        <taxon>Syntrophorhabdus</taxon>
    </lineage>
</organism>
<dbReference type="InterPro" id="IPR002052">
    <property type="entry name" value="DNA_methylase_N6_adenine_CS"/>
</dbReference>
<dbReference type="PANTHER" id="PTHR43542:SF1">
    <property type="entry name" value="METHYLTRANSFERASE"/>
    <property type="match status" value="1"/>
</dbReference>
<dbReference type="PANTHER" id="PTHR43542">
    <property type="entry name" value="METHYLTRANSFERASE"/>
    <property type="match status" value="1"/>
</dbReference>
<comment type="caution">
    <text evidence="3">The sequence shown here is derived from an EMBL/GenBank/DDBJ whole genome shotgun (WGS) entry which is preliminary data.</text>
</comment>
<dbReference type="Gene3D" id="3.40.50.150">
    <property type="entry name" value="Vaccinia Virus protein VP39"/>
    <property type="match status" value="1"/>
</dbReference>
<evidence type="ECO:0000313" key="3">
    <source>
        <dbReference type="EMBL" id="NLW35049.1"/>
    </source>
</evidence>
<dbReference type="NCBIfam" id="TIGR00095">
    <property type="entry name" value="16S rRNA (guanine(966)-N(2))-methyltransferase RsmD"/>
    <property type="match status" value="1"/>
</dbReference>
<evidence type="ECO:0000256" key="1">
    <source>
        <dbReference type="ARBA" id="ARBA00022603"/>
    </source>
</evidence>